<comment type="caution">
    <text evidence="1">The sequence shown here is derived from an EMBL/GenBank/DDBJ whole genome shotgun (WGS) entry which is preliminary data.</text>
</comment>
<accession>A0A919BNN3</accession>
<evidence type="ECO:0000313" key="2">
    <source>
        <dbReference type="Proteomes" id="UP000632849"/>
    </source>
</evidence>
<evidence type="ECO:0000313" key="1">
    <source>
        <dbReference type="EMBL" id="GHG02584.1"/>
    </source>
</evidence>
<dbReference type="Proteomes" id="UP000632849">
    <property type="component" value="Unassembled WGS sequence"/>
</dbReference>
<gene>
    <name evidence="1" type="ORF">GCM10017667_37980</name>
</gene>
<sequence>MATDSYGQGIVVPALTDAPNISLNATGMDDIVGQTVLRFSSASARNATLVGDQAPVPGQMVYLAAEDRYEGRMSDGTWRSISSGPWVPITFAAGFAAKTGTPSYRVSGDTVELRGTVERSSAVPFDKGASFTIATLPAAVRPAFFRYFPAATGYVSSHIYARIEVGTTGEISVIIPPGTGTATSWLSLDSCRYSLT</sequence>
<organism evidence="1 2">
    <name type="scientific">Streptomyces filamentosus</name>
    <name type="common">Streptomyces roseosporus</name>
    <dbReference type="NCBI Taxonomy" id="67294"/>
    <lineage>
        <taxon>Bacteria</taxon>
        <taxon>Bacillati</taxon>
        <taxon>Actinomycetota</taxon>
        <taxon>Actinomycetes</taxon>
        <taxon>Kitasatosporales</taxon>
        <taxon>Streptomycetaceae</taxon>
        <taxon>Streptomyces</taxon>
    </lineage>
</organism>
<keyword evidence="2" id="KW-1185">Reference proteome</keyword>
<reference evidence="1" key="2">
    <citation type="submission" date="2020-09" db="EMBL/GenBank/DDBJ databases">
        <authorList>
            <person name="Sun Q."/>
            <person name="Ohkuma M."/>
        </authorList>
    </citation>
    <scope>NUCLEOTIDE SEQUENCE</scope>
    <source>
        <strain evidence="1">JCM 4122</strain>
    </source>
</reference>
<dbReference type="AlphaFoldDB" id="A0A919BNN3"/>
<proteinExistence type="predicted"/>
<protein>
    <submittedName>
        <fullName evidence="1">Uncharacterized protein</fullName>
    </submittedName>
</protein>
<dbReference type="RefSeq" id="WP_190042101.1">
    <property type="nucleotide sequence ID" value="NZ_BNBE01000001.1"/>
</dbReference>
<reference evidence="1" key="1">
    <citation type="journal article" date="2014" name="Int. J. Syst. Evol. Microbiol.">
        <title>Complete genome sequence of Corynebacterium casei LMG S-19264T (=DSM 44701T), isolated from a smear-ripened cheese.</title>
        <authorList>
            <consortium name="US DOE Joint Genome Institute (JGI-PGF)"/>
            <person name="Walter F."/>
            <person name="Albersmeier A."/>
            <person name="Kalinowski J."/>
            <person name="Ruckert C."/>
        </authorList>
    </citation>
    <scope>NUCLEOTIDE SEQUENCE</scope>
    <source>
        <strain evidence="1">JCM 4122</strain>
    </source>
</reference>
<dbReference type="EMBL" id="BNBE01000001">
    <property type="protein sequence ID" value="GHG02584.1"/>
    <property type="molecule type" value="Genomic_DNA"/>
</dbReference>
<name>A0A919BNN3_STRFL</name>